<evidence type="ECO:0000256" key="1">
    <source>
        <dbReference type="SAM" id="MobiDB-lite"/>
    </source>
</evidence>
<organism evidence="3 4">
    <name type="scientific">Halobellus clavatus</name>
    <dbReference type="NCBI Taxonomy" id="660517"/>
    <lineage>
        <taxon>Archaea</taxon>
        <taxon>Methanobacteriati</taxon>
        <taxon>Methanobacteriota</taxon>
        <taxon>Stenosarchaea group</taxon>
        <taxon>Halobacteria</taxon>
        <taxon>Halobacteriales</taxon>
        <taxon>Haloferacaceae</taxon>
        <taxon>Halobellus</taxon>
    </lineage>
</organism>
<evidence type="ECO:0000259" key="2">
    <source>
        <dbReference type="Pfam" id="PF13588"/>
    </source>
</evidence>
<feature type="domain" description="Type I restriction enzyme R protein N-terminal" evidence="2">
    <location>
        <begin position="25"/>
        <end position="103"/>
    </location>
</feature>
<dbReference type="Pfam" id="PF13588">
    <property type="entry name" value="HSDR_N_2"/>
    <property type="match status" value="1"/>
</dbReference>
<feature type="region of interest" description="Disordered" evidence="1">
    <location>
        <begin position="200"/>
        <end position="225"/>
    </location>
</feature>
<accession>A0A1H3GVD1</accession>
<dbReference type="EMBL" id="FNPB01000006">
    <property type="protein sequence ID" value="SDY07266.1"/>
    <property type="molecule type" value="Genomic_DNA"/>
</dbReference>
<sequence>MDEANTKAAILRDFLDLLDWQIPQNTQLEYSVEAFGQTYKVDYALILDGTPVAFLEAKGADTALTADHDEQLSSYMMNKNVNYGILTNGKQYRFFQRRVDASNVNVQQVGDIALEDLPNRLAVVKAFEKDAIESGESGKILGRINELREARRTLEFEKDDLAVELSNVLADEVSDAISSLAETQAKEMIDRLVADIESEIDADGSTESPKDGGTGDPGPDPVDSHIVGRIKRSEFEGDNDAKVAVFPTKRSGLEFLRENNAWGFVRIGQNPEYVAMYLSEDVREIKYVARVSDIVPATEADLARPREAYFESASDEAQAGFDPDQQVVVFEEGSLYELEDPVPYETKYPQSLQYTTLGALRTAETTDDML</sequence>
<dbReference type="STRING" id="660517.SAMN04487946_1064"/>
<gene>
    <name evidence="3" type="ORF">SAMN04487946_1064</name>
</gene>
<dbReference type="InterPro" id="IPR029464">
    <property type="entry name" value="HSDR_N"/>
</dbReference>
<keyword evidence="4" id="KW-1185">Reference proteome</keyword>
<evidence type="ECO:0000313" key="3">
    <source>
        <dbReference type="EMBL" id="SDY07266.1"/>
    </source>
</evidence>
<evidence type="ECO:0000313" key="4">
    <source>
        <dbReference type="Proteomes" id="UP000199170"/>
    </source>
</evidence>
<reference evidence="4" key="1">
    <citation type="submission" date="2016-10" db="EMBL/GenBank/DDBJ databases">
        <authorList>
            <person name="Varghese N."/>
            <person name="Submissions S."/>
        </authorList>
    </citation>
    <scope>NUCLEOTIDE SEQUENCE [LARGE SCALE GENOMIC DNA]</scope>
    <source>
        <strain evidence="4">CGMCC 1.10118</strain>
    </source>
</reference>
<protein>
    <recommendedName>
        <fullName evidence="2">Type I restriction enzyme R protein N-terminal domain-containing protein</fullName>
    </recommendedName>
</protein>
<name>A0A1H3GVD1_9EURY</name>
<dbReference type="Proteomes" id="UP000199170">
    <property type="component" value="Unassembled WGS sequence"/>
</dbReference>
<dbReference type="AlphaFoldDB" id="A0A1H3GVD1"/>
<proteinExistence type="predicted"/>